<accession>A0A452XNH7</accession>
<organism evidence="3 4">
    <name type="scientific">Aegilops tauschii subsp. strangulata</name>
    <name type="common">Goatgrass</name>
    <dbReference type="NCBI Taxonomy" id="200361"/>
    <lineage>
        <taxon>Eukaryota</taxon>
        <taxon>Viridiplantae</taxon>
        <taxon>Streptophyta</taxon>
        <taxon>Embryophyta</taxon>
        <taxon>Tracheophyta</taxon>
        <taxon>Spermatophyta</taxon>
        <taxon>Magnoliopsida</taxon>
        <taxon>Liliopsida</taxon>
        <taxon>Poales</taxon>
        <taxon>Poaceae</taxon>
        <taxon>BOP clade</taxon>
        <taxon>Pooideae</taxon>
        <taxon>Triticodae</taxon>
        <taxon>Triticeae</taxon>
        <taxon>Triticinae</taxon>
        <taxon>Aegilops</taxon>
    </lineage>
</organism>
<reference evidence="4" key="1">
    <citation type="journal article" date="2014" name="Science">
        <title>Ancient hybridizations among the ancestral genomes of bread wheat.</title>
        <authorList>
            <consortium name="International Wheat Genome Sequencing Consortium,"/>
            <person name="Marcussen T."/>
            <person name="Sandve S.R."/>
            <person name="Heier L."/>
            <person name="Spannagl M."/>
            <person name="Pfeifer M."/>
            <person name="Jakobsen K.S."/>
            <person name="Wulff B.B."/>
            <person name="Steuernagel B."/>
            <person name="Mayer K.F."/>
            <person name="Olsen O.A."/>
        </authorList>
    </citation>
    <scope>NUCLEOTIDE SEQUENCE [LARGE SCALE GENOMIC DNA]</scope>
    <source>
        <strain evidence="4">cv. AL8/78</strain>
    </source>
</reference>
<reference evidence="3" key="4">
    <citation type="submission" date="2019-03" db="UniProtKB">
        <authorList>
            <consortium name="EnsemblPlants"/>
        </authorList>
    </citation>
    <scope>IDENTIFICATION</scope>
</reference>
<protein>
    <recommendedName>
        <fullName evidence="2">DUF4220 domain-containing protein</fullName>
    </recommendedName>
</protein>
<keyword evidence="1" id="KW-1133">Transmembrane helix</keyword>
<dbReference type="PANTHER" id="PTHR31325">
    <property type="entry name" value="OS01G0798800 PROTEIN-RELATED"/>
    <property type="match status" value="1"/>
</dbReference>
<dbReference type="Pfam" id="PF13968">
    <property type="entry name" value="DUF4220"/>
    <property type="match status" value="1"/>
</dbReference>
<keyword evidence="4" id="KW-1185">Reference proteome</keyword>
<evidence type="ECO:0000256" key="1">
    <source>
        <dbReference type="SAM" id="Phobius"/>
    </source>
</evidence>
<sequence>MPLSGAVQWWGEWQLHVLALGSLGIQYVLAIFAVFRKSGATPWFRFVTWLAFRGSDAVAIYALATLFNRQRYKQLPSSVSENESNGLQVLWAPILLMHLGGQVAITAYNIEDNELWRRHIVTALSQSNL</sequence>
<dbReference type="AlphaFoldDB" id="A0A452XNH7"/>
<keyword evidence="1" id="KW-0812">Transmembrane</keyword>
<evidence type="ECO:0000259" key="2">
    <source>
        <dbReference type="Pfam" id="PF13968"/>
    </source>
</evidence>
<reference evidence="3" key="5">
    <citation type="journal article" date="2021" name="G3 (Bethesda)">
        <title>Aegilops tauschii genome assembly Aet v5.0 features greater sequence contiguity and improved annotation.</title>
        <authorList>
            <person name="Wang L."/>
            <person name="Zhu T."/>
            <person name="Rodriguez J.C."/>
            <person name="Deal K.R."/>
            <person name="Dubcovsky J."/>
            <person name="McGuire P.E."/>
            <person name="Lux T."/>
            <person name="Spannagl M."/>
            <person name="Mayer K.F.X."/>
            <person name="Baldrich P."/>
            <person name="Meyers B.C."/>
            <person name="Huo N."/>
            <person name="Gu Y.Q."/>
            <person name="Zhou H."/>
            <person name="Devos K.M."/>
            <person name="Bennetzen J.L."/>
            <person name="Unver T."/>
            <person name="Budak H."/>
            <person name="Gulick P.J."/>
            <person name="Galiba G."/>
            <person name="Kalapos B."/>
            <person name="Nelson D.R."/>
            <person name="Li P."/>
            <person name="You F.M."/>
            <person name="Luo M.C."/>
            <person name="Dvorak J."/>
        </authorList>
    </citation>
    <scope>NUCLEOTIDE SEQUENCE [LARGE SCALE GENOMIC DNA]</scope>
    <source>
        <strain evidence="3">cv. AL8/78</strain>
    </source>
</reference>
<proteinExistence type="predicted"/>
<evidence type="ECO:0000313" key="3">
    <source>
        <dbReference type="EnsemblPlants" id="AET1Gv20080600.1"/>
    </source>
</evidence>
<keyword evidence="1" id="KW-0472">Membrane</keyword>
<feature type="domain" description="DUF4220" evidence="2">
    <location>
        <begin position="49"/>
        <end position="126"/>
    </location>
</feature>
<feature type="transmembrane region" description="Helical" evidence="1">
    <location>
        <begin position="13"/>
        <end position="35"/>
    </location>
</feature>
<name>A0A452XNH7_AEGTS</name>
<dbReference type="Proteomes" id="UP000015105">
    <property type="component" value="Chromosome 1D"/>
</dbReference>
<reference evidence="3" key="3">
    <citation type="journal article" date="2017" name="Nature">
        <title>Genome sequence of the progenitor of the wheat D genome Aegilops tauschii.</title>
        <authorList>
            <person name="Luo M.C."/>
            <person name="Gu Y.Q."/>
            <person name="Puiu D."/>
            <person name="Wang H."/>
            <person name="Twardziok S.O."/>
            <person name="Deal K.R."/>
            <person name="Huo N."/>
            <person name="Zhu T."/>
            <person name="Wang L."/>
            <person name="Wang Y."/>
            <person name="McGuire P.E."/>
            <person name="Liu S."/>
            <person name="Long H."/>
            <person name="Ramasamy R.K."/>
            <person name="Rodriguez J.C."/>
            <person name="Van S.L."/>
            <person name="Yuan L."/>
            <person name="Wang Z."/>
            <person name="Xia Z."/>
            <person name="Xiao L."/>
            <person name="Anderson O.D."/>
            <person name="Ouyang S."/>
            <person name="Liang Y."/>
            <person name="Zimin A.V."/>
            <person name="Pertea G."/>
            <person name="Qi P."/>
            <person name="Bennetzen J.L."/>
            <person name="Dai X."/>
            <person name="Dawson M.W."/>
            <person name="Muller H.G."/>
            <person name="Kugler K."/>
            <person name="Rivarola-Duarte L."/>
            <person name="Spannagl M."/>
            <person name="Mayer K.F.X."/>
            <person name="Lu F.H."/>
            <person name="Bevan M.W."/>
            <person name="Leroy P."/>
            <person name="Li P."/>
            <person name="You F.M."/>
            <person name="Sun Q."/>
            <person name="Liu Z."/>
            <person name="Lyons E."/>
            <person name="Wicker T."/>
            <person name="Salzberg S.L."/>
            <person name="Devos K.M."/>
            <person name="Dvorak J."/>
        </authorList>
    </citation>
    <scope>NUCLEOTIDE SEQUENCE [LARGE SCALE GENOMIC DNA]</scope>
    <source>
        <strain evidence="3">cv. AL8/78</strain>
    </source>
</reference>
<reference evidence="4" key="2">
    <citation type="journal article" date="2017" name="Nat. Plants">
        <title>The Aegilops tauschii genome reveals multiple impacts of transposons.</title>
        <authorList>
            <person name="Zhao G."/>
            <person name="Zou C."/>
            <person name="Li K."/>
            <person name="Wang K."/>
            <person name="Li T."/>
            <person name="Gao L."/>
            <person name="Zhang X."/>
            <person name="Wang H."/>
            <person name="Yang Z."/>
            <person name="Liu X."/>
            <person name="Jiang W."/>
            <person name="Mao L."/>
            <person name="Kong X."/>
            <person name="Jiao Y."/>
            <person name="Jia J."/>
        </authorList>
    </citation>
    <scope>NUCLEOTIDE SEQUENCE [LARGE SCALE GENOMIC DNA]</scope>
    <source>
        <strain evidence="4">cv. AL8/78</strain>
    </source>
</reference>
<dbReference type="Gramene" id="AET1Gv20080600.1">
    <property type="protein sequence ID" value="AET1Gv20080600.1"/>
    <property type="gene ID" value="AET1Gv20080600"/>
</dbReference>
<feature type="transmembrane region" description="Helical" evidence="1">
    <location>
        <begin position="87"/>
        <end position="110"/>
    </location>
</feature>
<feature type="transmembrane region" description="Helical" evidence="1">
    <location>
        <begin position="47"/>
        <end position="67"/>
    </location>
</feature>
<dbReference type="STRING" id="200361.A0A452XNH7"/>
<evidence type="ECO:0000313" key="4">
    <source>
        <dbReference type="Proteomes" id="UP000015105"/>
    </source>
</evidence>
<dbReference type="InterPro" id="IPR025315">
    <property type="entry name" value="DUF4220"/>
</dbReference>
<dbReference type="EnsemblPlants" id="AET1Gv20080600.1">
    <property type="protein sequence ID" value="AET1Gv20080600.1"/>
    <property type="gene ID" value="AET1Gv20080600"/>
</dbReference>